<evidence type="ECO:0000313" key="11">
    <source>
        <dbReference type="Proteomes" id="UP000494205"/>
    </source>
</evidence>
<keyword evidence="7" id="KW-0472">Membrane</keyword>
<keyword evidence="4 10" id="KW-0808">Transferase</keyword>
<evidence type="ECO:0000259" key="8">
    <source>
        <dbReference type="PROSITE" id="PS50109"/>
    </source>
</evidence>
<feature type="transmembrane region" description="Helical" evidence="7">
    <location>
        <begin position="181"/>
        <end position="202"/>
    </location>
</feature>
<dbReference type="CDD" id="cd17546">
    <property type="entry name" value="REC_hyHK_CKI1_RcsC-like"/>
    <property type="match status" value="1"/>
</dbReference>
<feature type="transmembrane region" description="Helical" evidence="7">
    <location>
        <begin position="81"/>
        <end position="105"/>
    </location>
</feature>
<evidence type="ECO:0000256" key="1">
    <source>
        <dbReference type="ARBA" id="ARBA00000085"/>
    </source>
</evidence>
<keyword evidence="7" id="KW-1133">Transmembrane helix</keyword>
<dbReference type="SMART" id="SM00387">
    <property type="entry name" value="HATPase_c"/>
    <property type="match status" value="1"/>
</dbReference>
<dbReference type="CDD" id="cd00082">
    <property type="entry name" value="HisKA"/>
    <property type="match status" value="1"/>
</dbReference>
<sequence length="1196" mass="130551">MRTVYVWHAPCLYSPGRSNHSPNRTILVNQSPEPAVPRAIPVQRIIKVRRDYNTWVADETIEDYALRFTPRTFRKWSEFRVANTAFGAISFLALEAVGGSITISYGFTNALWAIVLVGAIIFLTSLPISYYAAKFGVDMDLLTRGAGFGYIGSTITSLIYASFTFIFFALEAAIMAMALQLYFGIPLSLSYLICAVIVIPLVTHGITLISRLQALTQPLWLVMLLLPYAAVIWKEPGSLRDLPNFAGNAGGHGHFDLLMFGAATTVLTSMIAQVGEQVDFLRFLPERTALNKRRWTLSMLSAGPGWIVLGVAKLLGGSFLAVLAIEHGVLPSHAVEPTQMYLVAYKYLFGSPEWALLATTFFIVLSQLKINVTNAYAGSLAWSNFFARLTHSHPGRVVWLVFNVLIAFMLMELGVFRALEQVLGLYANIAISWVGAVVADLVINKPLGLSPQGIEFKRAHLYDINPVGVGATLIASSLSVLAFIHVLGDTAHAFSALIALAAALIAAPAIAWATSGKYYIARQPVALAGIPLGKGYQSIRCCICDKAYETEDMAHCPAYEGPICSLCCTVDARCHDLCKPGARLSEQTNAAIRWLLPKALSTRFNTRIGQYLLLFLLVTMIMAAILSLIYTQESVLVAELSPAVDVLLRTAFLKLFAVLALAGGIGCWWSVLTSESRRVAQEESNRQTHLLLEEIDAHQRTDAQLQRAKQTAEKANLAKSRYVTGISHELRTPLNSILGYAQMLEQDTSIAPRHHLALAVIRRSGEHLVSLIDGLLDIAKIETGKMTLDFEEVRFPEFVAQLADMVSLQASAKGIAFHYEAPPNLPCAVRADKRRVGQILINILGNAVKFTDHGTVTLRLQYRREMAVFEIIDSGRGIDVNDLTHIFLPFQRGGNVSGGSENGTGLGLTIAKMLADVMGGTLTVDSEIGRGSTFRVQLFLPEVREPQPVRAVPKLPIGGYGGPTRRVLVVDNERVDRELHVKLLQPLGFEVQAASSGLEALKAVSSFAPDLILLDIGMPLLDGWETARLLRANLMSDAPIIVVSANAFDKGRENAAGIHIEDFLVKPVNVIELLELIRKRLDLRWTPAIAAVAAQTPPVDPSPAAAPSAAPAEAVLPGPELLRSLHELGTLGYVRGILDKLGEIDLLHPSYGVFTSVLRTHVERFDLAEYLRHLDRTLQANSDATPPSASRCRSDC</sequence>
<comment type="catalytic activity">
    <reaction evidence="1">
        <text>ATP + protein L-histidine = ADP + protein N-phospho-L-histidine.</text>
        <dbReference type="EC" id="2.7.13.3"/>
    </reaction>
</comment>
<keyword evidence="7" id="KW-0812">Transmembrane</keyword>
<dbReference type="InterPro" id="IPR036890">
    <property type="entry name" value="HATPase_C_sf"/>
</dbReference>
<evidence type="ECO:0000256" key="2">
    <source>
        <dbReference type="ARBA" id="ARBA00012438"/>
    </source>
</evidence>
<dbReference type="Gene3D" id="3.40.50.2300">
    <property type="match status" value="1"/>
</dbReference>
<feature type="transmembrane region" description="Helical" evidence="7">
    <location>
        <begin position="214"/>
        <end position="233"/>
    </location>
</feature>
<feature type="transmembrane region" description="Helical" evidence="7">
    <location>
        <begin position="611"/>
        <end position="631"/>
    </location>
</feature>
<dbReference type="InterPro" id="IPR003594">
    <property type="entry name" value="HATPase_dom"/>
</dbReference>
<dbReference type="InterPro" id="IPR036097">
    <property type="entry name" value="HisK_dim/P_sf"/>
</dbReference>
<feature type="transmembrane region" description="Helical" evidence="7">
    <location>
        <begin position="345"/>
        <end position="365"/>
    </location>
</feature>
<dbReference type="InterPro" id="IPR003661">
    <property type="entry name" value="HisK_dim/P_dom"/>
</dbReference>
<dbReference type="Pfam" id="PF00512">
    <property type="entry name" value="HisKA"/>
    <property type="match status" value="1"/>
</dbReference>
<dbReference type="InterPro" id="IPR004358">
    <property type="entry name" value="Sig_transdc_His_kin-like_C"/>
</dbReference>
<feature type="domain" description="Response regulatory" evidence="9">
    <location>
        <begin position="966"/>
        <end position="1081"/>
    </location>
</feature>
<keyword evidence="5 10" id="KW-0418">Kinase</keyword>
<protein>
    <recommendedName>
        <fullName evidence="2">histidine kinase</fullName>
        <ecNumber evidence="2">2.7.13.3</ecNumber>
    </recommendedName>
</protein>
<reference evidence="10 11" key="1">
    <citation type="submission" date="2020-04" db="EMBL/GenBank/DDBJ databases">
        <authorList>
            <person name="De Canck E."/>
        </authorList>
    </citation>
    <scope>NUCLEOTIDE SEQUENCE [LARGE SCALE GENOMIC DNA]</scope>
    <source>
        <strain evidence="10 11">LMG 27174</strain>
    </source>
</reference>
<dbReference type="Gene3D" id="1.10.4160.10">
    <property type="entry name" value="Hydantoin permease"/>
    <property type="match status" value="1"/>
</dbReference>
<feature type="transmembrane region" description="Helical" evidence="7">
    <location>
        <begin position="145"/>
        <end position="169"/>
    </location>
</feature>
<feature type="transmembrane region" description="Helical" evidence="7">
    <location>
        <begin position="464"/>
        <end position="487"/>
    </location>
</feature>
<feature type="domain" description="Histidine kinase" evidence="8">
    <location>
        <begin position="725"/>
        <end position="942"/>
    </location>
</feature>
<evidence type="ECO:0000256" key="3">
    <source>
        <dbReference type="ARBA" id="ARBA00022553"/>
    </source>
</evidence>
<dbReference type="Gene3D" id="3.30.565.10">
    <property type="entry name" value="Histidine kinase-like ATPase, C-terminal domain"/>
    <property type="match status" value="1"/>
</dbReference>
<dbReference type="Pfam" id="PF00072">
    <property type="entry name" value="Response_reg"/>
    <property type="match status" value="1"/>
</dbReference>
<dbReference type="Gene3D" id="1.10.287.130">
    <property type="match status" value="1"/>
</dbReference>
<dbReference type="AlphaFoldDB" id="A0A6J5CNP4"/>
<evidence type="ECO:0000256" key="7">
    <source>
        <dbReference type="SAM" id="Phobius"/>
    </source>
</evidence>
<name>A0A6J5CNP4_9BURK</name>
<evidence type="ECO:0000259" key="9">
    <source>
        <dbReference type="PROSITE" id="PS50110"/>
    </source>
</evidence>
<dbReference type="PANTHER" id="PTHR43047:SF64">
    <property type="entry name" value="HISTIDINE KINASE CONTAINING CHEY-HOMOLOGOUS RECEIVER DOMAIN AND PAS DOMAIN-RELATED"/>
    <property type="match status" value="1"/>
</dbReference>
<dbReference type="SMART" id="SM00388">
    <property type="entry name" value="HisKA"/>
    <property type="match status" value="1"/>
</dbReference>
<dbReference type="PRINTS" id="PR00344">
    <property type="entry name" value="BCTRLSENSOR"/>
</dbReference>
<dbReference type="Proteomes" id="UP000494205">
    <property type="component" value="Unassembled WGS sequence"/>
</dbReference>
<dbReference type="SUPFAM" id="SSF52172">
    <property type="entry name" value="CheY-like"/>
    <property type="match status" value="1"/>
</dbReference>
<feature type="modified residue" description="4-aspartylphosphate" evidence="6">
    <location>
        <position position="1015"/>
    </location>
</feature>
<accession>A0A6J5CNP4</accession>
<dbReference type="PROSITE" id="PS50109">
    <property type="entry name" value="HIS_KIN"/>
    <property type="match status" value="1"/>
</dbReference>
<dbReference type="SUPFAM" id="SSF55874">
    <property type="entry name" value="ATPase domain of HSP90 chaperone/DNA topoisomerase II/histidine kinase"/>
    <property type="match status" value="1"/>
</dbReference>
<gene>
    <name evidence="10" type="primary">rcsC_23</name>
    <name evidence="10" type="ORF">LMG27174_06719</name>
</gene>
<feature type="transmembrane region" description="Helical" evidence="7">
    <location>
        <begin position="493"/>
        <end position="513"/>
    </location>
</feature>
<organism evidence="10 11">
    <name type="scientific">Paraburkholderia rhynchosiae</name>
    <dbReference type="NCBI Taxonomy" id="487049"/>
    <lineage>
        <taxon>Bacteria</taxon>
        <taxon>Pseudomonadati</taxon>
        <taxon>Pseudomonadota</taxon>
        <taxon>Betaproteobacteria</taxon>
        <taxon>Burkholderiales</taxon>
        <taxon>Burkholderiaceae</taxon>
        <taxon>Paraburkholderia</taxon>
    </lineage>
</organism>
<evidence type="ECO:0000256" key="5">
    <source>
        <dbReference type="ARBA" id="ARBA00022777"/>
    </source>
</evidence>
<evidence type="ECO:0000256" key="4">
    <source>
        <dbReference type="ARBA" id="ARBA00022679"/>
    </source>
</evidence>
<feature type="transmembrane region" description="Helical" evidence="7">
    <location>
        <begin position="253"/>
        <end position="274"/>
    </location>
</feature>
<dbReference type="GO" id="GO:0000155">
    <property type="term" value="F:phosphorelay sensor kinase activity"/>
    <property type="evidence" value="ECO:0007669"/>
    <property type="project" value="InterPro"/>
</dbReference>
<dbReference type="SMART" id="SM00448">
    <property type="entry name" value="REC"/>
    <property type="match status" value="1"/>
</dbReference>
<dbReference type="InterPro" id="IPR001789">
    <property type="entry name" value="Sig_transdc_resp-reg_receiver"/>
</dbReference>
<keyword evidence="3 6" id="KW-0597">Phosphoprotein</keyword>
<dbReference type="InterPro" id="IPR005467">
    <property type="entry name" value="His_kinase_dom"/>
</dbReference>
<proteinExistence type="predicted"/>
<evidence type="ECO:0000313" key="10">
    <source>
        <dbReference type="EMBL" id="CAB3741093.1"/>
    </source>
</evidence>
<dbReference type="PANTHER" id="PTHR43047">
    <property type="entry name" value="TWO-COMPONENT HISTIDINE PROTEIN KINASE"/>
    <property type="match status" value="1"/>
</dbReference>
<evidence type="ECO:0000256" key="6">
    <source>
        <dbReference type="PROSITE-ProRule" id="PRU00169"/>
    </source>
</evidence>
<feature type="transmembrane region" description="Helical" evidence="7">
    <location>
        <begin position="425"/>
        <end position="443"/>
    </location>
</feature>
<feature type="transmembrane region" description="Helical" evidence="7">
    <location>
        <begin position="397"/>
        <end position="419"/>
    </location>
</feature>
<dbReference type="SUPFAM" id="SSF47384">
    <property type="entry name" value="Homodimeric domain of signal transducing histidine kinase"/>
    <property type="match status" value="1"/>
</dbReference>
<feature type="transmembrane region" description="Helical" evidence="7">
    <location>
        <begin position="295"/>
        <end position="325"/>
    </location>
</feature>
<dbReference type="PROSITE" id="PS50110">
    <property type="entry name" value="RESPONSE_REGULATORY"/>
    <property type="match status" value="1"/>
</dbReference>
<dbReference type="EMBL" id="CADIJZ010000045">
    <property type="protein sequence ID" value="CAB3741093.1"/>
    <property type="molecule type" value="Genomic_DNA"/>
</dbReference>
<feature type="transmembrane region" description="Helical" evidence="7">
    <location>
        <begin position="111"/>
        <end position="133"/>
    </location>
</feature>
<dbReference type="EC" id="2.7.13.3" evidence="2"/>
<feature type="transmembrane region" description="Helical" evidence="7">
    <location>
        <begin position="651"/>
        <end position="672"/>
    </location>
</feature>
<dbReference type="Pfam" id="PF02518">
    <property type="entry name" value="HATPase_c"/>
    <property type="match status" value="1"/>
</dbReference>
<dbReference type="InterPro" id="IPR011006">
    <property type="entry name" value="CheY-like_superfamily"/>
</dbReference>